<evidence type="ECO:0000256" key="1">
    <source>
        <dbReference type="ARBA" id="ARBA00023125"/>
    </source>
</evidence>
<reference evidence="6 7" key="1">
    <citation type="submission" date="2017-10" db="EMBL/GenBank/DDBJ databases">
        <title>Draft genome sequence of cellulolytic Actinomyces sp CtC72 isolated from cattle rumen fluid.</title>
        <authorList>
            <person name="Joshi A.J."/>
            <person name="Vasudevan G."/>
            <person name="Lanjekar V.B."/>
            <person name="Hivarkar S."/>
            <person name="Engineer A."/>
            <person name="Pore S.D."/>
            <person name="Dhakephalkar P.K."/>
            <person name="Dagar S."/>
        </authorList>
    </citation>
    <scope>NUCLEOTIDE SEQUENCE [LARGE SCALE GENOMIC DNA]</scope>
    <source>
        <strain evidence="7">CtC72</strain>
    </source>
</reference>
<dbReference type="EMBL" id="MTPX02000042">
    <property type="protein sequence ID" value="PHP52531.1"/>
    <property type="molecule type" value="Genomic_DNA"/>
</dbReference>
<keyword evidence="7" id="KW-1185">Reference proteome</keyword>
<keyword evidence="1 3" id="KW-0238">DNA-binding</keyword>
<dbReference type="SUPFAM" id="SSF46894">
    <property type="entry name" value="C-terminal effector domain of the bipartite response regulators"/>
    <property type="match status" value="1"/>
</dbReference>
<dbReference type="InterPro" id="IPR001867">
    <property type="entry name" value="OmpR/PhoB-type_DNA-bd"/>
</dbReference>
<dbReference type="InterPro" id="IPR016032">
    <property type="entry name" value="Sig_transdc_resp-reg_C-effctor"/>
</dbReference>
<protein>
    <submittedName>
        <fullName evidence="6">DNA-binding response regulator</fullName>
    </submittedName>
</protein>
<dbReference type="InterPro" id="IPR001789">
    <property type="entry name" value="Sig_transdc_resp-reg_receiver"/>
</dbReference>
<keyword evidence="2" id="KW-0597">Phosphoprotein</keyword>
<feature type="DNA-binding region" description="OmpR/PhoB-type" evidence="3">
    <location>
        <begin position="129"/>
        <end position="227"/>
    </location>
</feature>
<dbReference type="Proteomes" id="UP000194577">
    <property type="component" value="Unassembled WGS sequence"/>
</dbReference>
<dbReference type="GO" id="GO:0003677">
    <property type="term" value="F:DNA binding"/>
    <property type="evidence" value="ECO:0007669"/>
    <property type="project" value="UniProtKB-KW"/>
</dbReference>
<proteinExistence type="predicted"/>
<comment type="caution">
    <text evidence="6">The sequence shown here is derived from an EMBL/GenBank/DDBJ whole genome shotgun (WGS) entry which is preliminary data.</text>
</comment>
<feature type="domain" description="OmpR/PhoB-type" evidence="5">
    <location>
        <begin position="129"/>
        <end position="227"/>
    </location>
</feature>
<dbReference type="SMART" id="SM00862">
    <property type="entry name" value="Trans_reg_C"/>
    <property type="match status" value="1"/>
</dbReference>
<sequence length="238" mass="26163">MYRVLVVEDDAALARGIVGLLGRYQYDCTAASDFGNLLREVERVDPDVVLLDVNLPRYDGFYWCRRIREVSKVPIIIVSARDATGDQVRGIESGADDYLTKPFDPELLLAKVGGVIRRAYGELSSTDADDALTARDLTLLPGRQLAVIGGDEVELSFTETKLLQALLHRYPDAASREQLLVSAWEDAAYVEDNTLTVNIRRLRGRLSGRRAAVELRAVRGYGYRLVIGADDSGGGSTA</sequence>
<dbReference type="Pfam" id="PF00486">
    <property type="entry name" value="Trans_reg_C"/>
    <property type="match status" value="1"/>
</dbReference>
<accession>A0ABX4MB30</accession>
<dbReference type="PROSITE" id="PS50110">
    <property type="entry name" value="RESPONSE_REGULATORY"/>
    <property type="match status" value="1"/>
</dbReference>
<feature type="modified residue" description="4-aspartylphosphate" evidence="2">
    <location>
        <position position="52"/>
    </location>
</feature>
<name>A0ABX4MB30_9ACTO</name>
<evidence type="ECO:0000259" key="5">
    <source>
        <dbReference type="PROSITE" id="PS51755"/>
    </source>
</evidence>
<dbReference type="PROSITE" id="PS51755">
    <property type="entry name" value="OMPR_PHOB"/>
    <property type="match status" value="1"/>
</dbReference>
<dbReference type="SUPFAM" id="SSF52172">
    <property type="entry name" value="CheY-like"/>
    <property type="match status" value="1"/>
</dbReference>
<evidence type="ECO:0000313" key="7">
    <source>
        <dbReference type="Proteomes" id="UP000194577"/>
    </source>
</evidence>
<evidence type="ECO:0000256" key="2">
    <source>
        <dbReference type="PROSITE-ProRule" id="PRU00169"/>
    </source>
</evidence>
<evidence type="ECO:0000313" key="6">
    <source>
        <dbReference type="EMBL" id="PHP52531.1"/>
    </source>
</evidence>
<dbReference type="Gene3D" id="1.10.10.10">
    <property type="entry name" value="Winged helix-like DNA-binding domain superfamily/Winged helix DNA-binding domain"/>
    <property type="match status" value="1"/>
</dbReference>
<dbReference type="InterPro" id="IPR011006">
    <property type="entry name" value="CheY-like_superfamily"/>
</dbReference>
<evidence type="ECO:0000256" key="3">
    <source>
        <dbReference type="PROSITE-ProRule" id="PRU01091"/>
    </source>
</evidence>
<feature type="domain" description="Response regulatory" evidence="4">
    <location>
        <begin position="3"/>
        <end position="116"/>
    </location>
</feature>
<dbReference type="Gene3D" id="6.10.250.690">
    <property type="match status" value="1"/>
</dbReference>
<evidence type="ECO:0000259" key="4">
    <source>
        <dbReference type="PROSITE" id="PS50110"/>
    </source>
</evidence>
<gene>
    <name evidence="6" type="ORF">BW737_008530</name>
</gene>
<dbReference type="PANTHER" id="PTHR48111">
    <property type="entry name" value="REGULATOR OF RPOS"/>
    <property type="match status" value="1"/>
</dbReference>
<dbReference type="InterPro" id="IPR036388">
    <property type="entry name" value="WH-like_DNA-bd_sf"/>
</dbReference>
<dbReference type="SMART" id="SM00448">
    <property type="entry name" value="REC"/>
    <property type="match status" value="1"/>
</dbReference>
<dbReference type="Pfam" id="PF00072">
    <property type="entry name" value="Response_reg"/>
    <property type="match status" value="1"/>
</dbReference>
<dbReference type="InterPro" id="IPR039420">
    <property type="entry name" value="WalR-like"/>
</dbReference>
<dbReference type="Gene3D" id="3.40.50.2300">
    <property type="match status" value="1"/>
</dbReference>
<dbReference type="PANTHER" id="PTHR48111:SF31">
    <property type="entry name" value="TRANSCRIPTIONAL REGULATORY PROTEIN YXDJ"/>
    <property type="match status" value="1"/>
</dbReference>
<organism evidence="6 7">
    <name type="scientific">Actinomyces ruminis</name>
    <dbReference type="NCBI Taxonomy" id="1937003"/>
    <lineage>
        <taxon>Bacteria</taxon>
        <taxon>Bacillati</taxon>
        <taxon>Actinomycetota</taxon>
        <taxon>Actinomycetes</taxon>
        <taxon>Actinomycetales</taxon>
        <taxon>Actinomycetaceae</taxon>
        <taxon>Actinomyces</taxon>
    </lineage>
</organism>
<dbReference type="CDD" id="cd00383">
    <property type="entry name" value="trans_reg_C"/>
    <property type="match status" value="1"/>
</dbReference>